<dbReference type="Proteomes" id="UP000076400">
    <property type="component" value="Unassembled WGS sequence"/>
</dbReference>
<proteinExistence type="predicted"/>
<feature type="region of interest" description="Disordered" evidence="1">
    <location>
        <begin position="1153"/>
        <end position="1197"/>
    </location>
</feature>
<protein>
    <recommendedName>
        <fullName evidence="2">AsmA domain-containing protein</fullName>
    </recommendedName>
</protein>
<feature type="compositionally biased region" description="Low complexity" evidence="1">
    <location>
        <begin position="1157"/>
        <end position="1175"/>
    </location>
</feature>
<keyword evidence="4" id="KW-1185">Reference proteome</keyword>
<dbReference type="PANTHER" id="PTHR30441:SF4">
    <property type="entry name" value="PROTEIN ASMA"/>
    <property type="match status" value="1"/>
</dbReference>
<evidence type="ECO:0000256" key="1">
    <source>
        <dbReference type="SAM" id="MobiDB-lite"/>
    </source>
</evidence>
<evidence type="ECO:0000313" key="4">
    <source>
        <dbReference type="Proteomes" id="UP000076400"/>
    </source>
</evidence>
<dbReference type="RefSeq" id="WP_067555610.1">
    <property type="nucleotide sequence ID" value="NZ_LPXN01000105.1"/>
</dbReference>
<organism evidence="3 4">
    <name type="scientific">Oceanibaculum pacificum</name>
    <dbReference type="NCBI Taxonomy" id="580166"/>
    <lineage>
        <taxon>Bacteria</taxon>
        <taxon>Pseudomonadati</taxon>
        <taxon>Pseudomonadota</taxon>
        <taxon>Alphaproteobacteria</taxon>
        <taxon>Rhodospirillales</taxon>
        <taxon>Oceanibaculaceae</taxon>
        <taxon>Oceanibaculum</taxon>
    </lineage>
</organism>
<dbReference type="GO" id="GO:0090313">
    <property type="term" value="P:regulation of protein targeting to membrane"/>
    <property type="evidence" value="ECO:0007669"/>
    <property type="project" value="TreeGrafter"/>
</dbReference>
<dbReference type="PANTHER" id="PTHR30441">
    <property type="entry name" value="DUF748 DOMAIN-CONTAINING PROTEIN"/>
    <property type="match status" value="1"/>
</dbReference>
<sequence length="1197" mass="126918">MRVVLIIVGSLLALAVALVLIVPAVVDWNDYKPRLTQAVRDATGRDLAIDGDIGLSILPTPTLSAQGVRFANLPGGSAPDMARLKALDVEISLMPLLTGTVQVERLVLVEPFILLEQTADGRHNWIFEAPAPDAGATGDPQEDFTPPARGSAIQFDNVRIENGTLIYRSPDAADQRIEKLTATITAPTLYGPYQANGTLAYQGNPATLEASLGSLEFDRPAPLSLRLGLAERGNLAFSGSLQRSPKLSVSGRVEAESGNLSTLLNTVFGGKTPIVALEQKLALQGTLSATPETLALDDMLLTFGAARGTGALNARLDGTPTVDLVLEVGRVDLDKIMGDIIAQRGAEPPARAQGQDQPQGRLQGTSSGLPSHLPEDINLSLDLTVEAIDYRGRLIRQLRTNFALEQGRLALNQLSAQLPGGSEASLLGAASNGPDGARFEGSVEMASTNLRDLAEWLRMDLSKVPAERLRSLSLQSDIAVDSRELRLSQIDLRVDSSKLTGGLTYLLQSRPSFGATLTLDRLNLDAYMAAVQQRLAPVVPEQLPRTDGAAPRPLLAVLDSFDANLKLQVGQMTYRGQQIRNITIDTSVLEGVATIRDISVADLAGARAKLSGSLAAREDAPAGELLFDLSTRAPGQFFQLLNIQAPVEPARLGTLAVKGKLAGTPTAFDVDSALSIAGAEMKVTGSMGVAQFPPRLDLVAEGSHPNLAQLLTAFAGRSPTDGPPLGDIRLWLTARSGETDAMAMNGRIEAAGGMLSLAGDVNPFAPVPTFAVQLEANNANAVRMLRVVAPNYRPRGDRDRPFMLNTRLSGNVSAFDLADIKLQMGDIEMAGAATVSRSGNRPKLTAKLTANDIVVDPWLSDPDRAPKSKMPVPVPVSGPQGWSREPLSLAGLRAMDVDLNVEASAVQLGEYRVDEALLALLLQDGVLDLSKLEGGLFGGTFMANGQLVANETPTMRLSLRVKDADLRQAAASADQPQHIRGLADFDLDVNSRGVSQAALVGALAGEGRFAVREGVAEGFDLASVSAQLKELDSAAAFLGLAKAAFGGGETPFQRLDGTYKIEKGMIRTEDATLVAAAGEGKVTGVIDLPKQLVDAQAVFTLTEHPKAPPFTVNFTGSLSEPQTNFSTRALEAFIAQRAIERGLMRLIPEQVAPDSGAAPATQTPATPAPTTEQPQSQRTPTPREQLRQMLPRLLNKE</sequence>
<dbReference type="InterPro" id="IPR052894">
    <property type="entry name" value="AsmA-related"/>
</dbReference>
<dbReference type="GO" id="GO:0005886">
    <property type="term" value="C:plasma membrane"/>
    <property type="evidence" value="ECO:0007669"/>
    <property type="project" value="TreeGrafter"/>
</dbReference>
<name>A0A154W422_9PROT</name>
<dbReference type="STRING" id="580166.AUP43_01560"/>
<evidence type="ECO:0000313" key="3">
    <source>
        <dbReference type="EMBL" id="KZD08315.1"/>
    </source>
</evidence>
<feature type="compositionally biased region" description="Polar residues" evidence="1">
    <location>
        <begin position="354"/>
        <end position="369"/>
    </location>
</feature>
<dbReference type="Pfam" id="PF05170">
    <property type="entry name" value="AsmA"/>
    <property type="match status" value="2"/>
</dbReference>
<feature type="domain" description="AsmA" evidence="2">
    <location>
        <begin position="3"/>
        <end position="241"/>
    </location>
</feature>
<dbReference type="EMBL" id="LPXN01000105">
    <property type="protein sequence ID" value="KZD08315.1"/>
    <property type="molecule type" value="Genomic_DNA"/>
</dbReference>
<dbReference type="InterPro" id="IPR007844">
    <property type="entry name" value="AsmA"/>
</dbReference>
<accession>A0A154W422</accession>
<dbReference type="AlphaFoldDB" id="A0A154W422"/>
<comment type="caution">
    <text evidence="3">The sequence shown here is derived from an EMBL/GenBank/DDBJ whole genome shotgun (WGS) entry which is preliminary data.</text>
</comment>
<feature type="region of interest" description="Disordered" evidence="1">
    <location>
        <begin position="345"/>
        <end position="373"/>
    </location>
</feature>
<evidence type="ECO:0000259" key="2">
    <source>
        <dbReference type="Pfam" id="PF05170"/>
    </source>
</evidence>
<gene>
    <name evidence="3" type="ORF">AUP43_01560</name>
</gene>
<feature type="domain" description="AsmA" evidence="2">
    <location>
        <begin position="877"/>
        <end position="1070"/>
    </location>
</feature>
<reference evidence="3 4" key="1">
    <citation type="submission" date="2015-12" db="EMBL/GenBank/DDBJ databases">
        <title>Genome sequence of Oceanibaculum pacificum MCCC 1A02656.</title>
        <authorList>
            <person name="Lu L."/>
            <person name="Lai Q."/>
            <person name="Shao Z."/>
            <person name="Qian P."/>
        </authorList>
    </citation>
    <scope>NUCLEOTIDE SEQUENCE [LARGE SCALE GENOMIC DNA]</scope>
    <source>
        <strain evidence="3 4">MCCC 1A02656</strain>
    </source>
</reference>